<proteinExistence type="inferred from homology"/>
<comment type="caution">
    <text evidence="8">The sequence shown here is derived from an EMBL/GenBank/DDBJ whole genome shotgun (WGS) entry which is preliminary data.</text>
</comment>
<dbReference type="InterPro" id="IPR006977">
    <property type="entry name" value="Yip1_dom"/>
</dbReference>
<dbReference type="EMBL" id="QBLH01001376">
    <property type="protein sequence ID" value="TGZ52084.1"/>
    <property type="molecule type" value="Genomic_DNA"/>
</dbReference>
<organism evidence="8 9">
    <name type="scientific">Temnothorax longispinosus</name>
    <dbReference type="NCBI Taxonomy" id="300112"/>
    <lineage>
        <taxon>Eukaryota</taxon>
        <taxon>Metazoa</taxon>
        <taxon>Ecdysozoa</taxon>
        <taxon>Arthropoda</taxon>
        <taxon>Hexapoda</taxon>
        <taxon>Insecta</taxon>
        <taxon>Pterygota</taxon>
        <taxon>Neoptera</taxon>
        <taxon>Endopterygota</taxon>
        <taxon>Hymenoptera</taxon>
        <taxon>Apocrita</taxon>
        <taxon>Aculeata</taxon>
        <taxon>Formicoidea</taxon>
        <taxon>Formicidae</taxon>
        <taxon>Myrmicinae</taxon>
        <taxon>Temnothorax</taxon>
    </lineage>
</organism>
<keyword evidence="4 6" id="KW-1133">Transmembrane helix</keyword>
<dbReference type="STRING" id="300112.A0A4V3SBA2"/>
<evidence type="ECO:0000259" key="7">
    <source>
        <dbReference type="Pfam" id="PF04893"/>
    </source>
</evidence>
<dbReference type="PANTHER" id="PTHR12822:SF2">
    <property type="entry name" value="PROTEIN YIPF"/>
    <property type="match status" value="1"/>
</dbReference>
<dbReference type="Proteomes" id="UP000310200">
    <property type="component" value="Unassembled WGS sequence"/>
</dbReference>
<evidence type="ECO:0000256" key="5">
    <source>
        <dbReference type="ARBA" id="ARBA00023136"/>
    </source>
</evidence>
<dbReference type="GO" id="GO:0031267">
    <property type="term" value="F:small GTPase binding"/>
    <property type="evidence" value="ECO:0007669"/>
    <property type="project" value="InterPro"/>
</dbReference>
<name>A0A4V3SBA2_9HYME</name>
<comment type="similarity">
    <text evidence="2 6">Belongs to the YIP1 family.</text>
</comment>
<dbReference type="GO" id="GO:0000139">
    <property type="term" value="C:Golgi membrane"/>
    <property type="evidence" value="ECO:0007669"/>
    <property type="project" value="UniProtKB-SubCell"/>
</dbReference>
<evidence type="ECO:0000256" key="2">
    <source>
        <dbReference type="ARBA" id="ARBA00010596"/>
    </source>
</evidence>
<protein>
    <recommendedName>
        <fullName evidence="6">Protein YIPF</fullName>
    </recommendedName>
</protein>
<dbReference type="GO" id="GO:0016192">
    <property type="term" value="P:vesicle-mediated transport"/>
    <property type="evidence" value="ECO:0007669"/>
    <property type="project" value="InterPro"/>
</dbReference>
<keyword evidence="5 6" id="KW-0472">Membrane</keyword>
<evidence type="ECO:0000313" key="9">
    <source>
        <dbReference type="Proteomes" id="UP000310200"/>
    </source>
</evidence>
<keyword evidence="9" id="KW-1185">Reference proteome</keyword>
<gene>
    <name evidence="8" type="ORF">DBV15_05041</name>
</gene>
<evidence type="ECO:0000256" key="6">
    <source>
        <dbReference type="RuleBase" id="RU361264"/>
    </source>
</evidence>
<dbReference type="PANTHER" id="PTHR12822">
    <property type="entry name" value="PROTEIN YIPF"/>
    <property type="match status" value="1"/>
</dbReference>
<accession>A0A4V3SBA2</accession>
<dbReference type="Pfam" id="PF04893">
    <property type="entry name" value="Yip1"/>
    <property type="match status" value="1"/>
</dbReference>
<feature type="transmembrane region" description="Helical" evidence="6">
    <location>
        <begin position="229"/>
        <end position="248"/>
    </location>
</feature>
<dbReference type="InterPro" id="IPR039765">
    <property type="entry name" value="Yip5/YIPF1/YIPF2"/>
</dbReference>
<keyword evidence="3 6" id="KW-0812">Transmembrane</keyword>
<evidence type="ECO:0000256" key="4">
    <source>
        <dbReference type="ARBA" id="ARBA00022989"/>
    </source>
</evidence>
<feature type="transmembrane region" description="Helical" evidence="6">
    <location>
        <begin position="117"/>
        <end position="137"/>
    </location>
</feature>
<feature type="transmembrane region" description="Helical" evidence="6">
    <location>
        <begin position="260"/>
        <end position="282"/>
    </location>
</feature>
<comment type="subcellular location">
    <subcellularLocation>
        <location evidence="6">Golgi apparatus membrane</location>
        <topology evidence="6">Multi-pass membrane protein</topology>
    </subcellularLocation>
    <subcellularLocation>
        <location evidence="1">Membrane</location>
        <topology evidence="1">Multi-pass membrane protein</topology>
    </subcellularLocation>
</comment>
<evidence type="ECO:0000313" key="8">
    <source>
        <dbReference type="EMBL" id="TGZ52084.1"/>
    </source>
</evidence>
<dbReference type="AlphaFoldDB" id="A0A4V3SBA2"/>
<reference evidence="8 9" key="1">
    <citation type="journal article" date="2019" name="Philos. Trans. R. Soc. Lond., B, Biol. Sci.">
        <title>Ant behaviour and brain gene expression of defending hosts depend on the ecological success of the intruding social parasite.</title>
        <authorList>
            <person name="Kaur R."/>
            <person name="Stoldt M."/>
            <person name="Jongepier E."/>
            <person name="Feldmeyer B."/>
            <person name="Menzel F."/>
            <person name="Bornberg-Bauer E."/>
            <person name="Foitzik S."/>
        </authorList>
    </citation>
    <scope>NUCLEOTIDE SEQUENCE [LARGE SCALE GENOMIC DNA]</scope>
    <source>
        <tissue evidence="8">Whole body</tissue>
    </source>
</reference>
<feature type="transmembrane region" description="Helical" evidence="6">
    <location>
        <begin position="157"/>
        <end position="180"/>
    </location>
</feature>
<sequence length="322" mass="36035">MDGGQSKDTDAQFISFHDFPSISHAGNSEGQLGTGASTHQPFNNLPNDSMGVGIIEDLQGMPNKTEGTAQPNFWTIEYYQKFFNVNTNDVLERLKRSMIPHGSDNYLITHIRPNPDLYGPFWICVTLVFSIAISENVANYLQTAGSTKYHWRYDFHVVSYAATFIFLYAWLLPLALWGMLKWTNSSRNTEEELIESYAVPGLLELLCLYGYSLSIYVPVAFLWVIQIGWLQWSLVILVTFLSGGVLLRSLLPVIAGRHRIIYVAVILGMHLLLAAGFMLYFFHVPSKSTTVSTVTELIASSTQANLLHKVAQNSSVIEPTVS</sequence>
<feature type="domain" description="Yip1" evidence="7">
    <location>
        <begin position="111"/>
        <end position="274"/>
    </location>
</feature>
<evidence type="ECO:0000256" key="1">
    <source>
        <dbReference type="ARBA" id="ARBA00004141"/>
    </source>
</evidence>
<evidence type="ECO:0000256" key="3">
    <source>
        <dbReference type="ARBA" id="ARBA00022692"/>
    </source>
</evidence>
<feature type="transmembrane region" description="Helical" evidence="6">
    <location>
        <begin position="201"/>
        <end position="223"/>
    </location>
</feature>